<proteinExistence type="predicted"/>
<name>A0A6J5LZ80_9CAUD</name>
<accession>A0A6J5LZ80</accession>
<sequence length="79" mass="8601">MNPMDLAASLIADDRQLPLDLVFQAQQDGLFADGDYQAAYDRMMGEALEAAAAKLEALLADDEGPSDDDSFDVLEEDFD</sequence>
<organism evidence="1">
    <name type="scientific">uncultured Caudovirales phage</name>
    <dbReference type="NCBI Taxonomy" id="2100421"/>
    <lineage>
        <taxon>Viruses</taxon>
        <taxon>Duplodnaviria</taxon>
        <taxon>Heunggongvirae</taxon>
        <taxon>Uroviricota</taxon>
        <taxon>Caudoviricetes</taxon>
        <taxon>Peduoviridae</taxon>
        <taxon>Maltschvirus</taxon>
        <taxon>Maltschvirus maltsch</taxon>
    </lineage>
</organism>
<reference evidence="1" key="1">
    <citation type="submission" date="2020-04" db="EMBL/GenBank/DDBJ databases">
        <authorList>
            <person name="Chiriac C."/>
            <person name="Salcher M."/>
            <person name="Ghai R."/>
            <person name="Kavagutti S V."/>
        </authorList>
    </citation>
    <scope>NUCLEOTIDE SEQUENCE</scope>
</reference>
<dbReference type="EMBL" id="LR796356">
    <property type="protein sequence ID" value="CAB4139212.1"/>
    <property type="molecule type" value="Genomic_DNA"/>
</dbReference>
<gene>
    <name evidence="1" type="ORF">UFOVP347_5</name>
</gene>
<protein>
    <submittedName>
        <fullName evidence="1">Uncharacterized protein</fullName>
    </submittedName>
</protein>
<evidence type="ECO:0000313" key="1">
    <source>
        <dbReference type="EMBL" id="CAB4139212.1"/>
    </source>
</evidence>